<reference evidence="3" key="1">
    <citation type="journal article" date="2023" name="Access Microbiol">
        <title>De-novo genome assembly for Akanthomyces muscarius, a biocontrol agent of insect agricultural pests.</title>
        <authorList>
            <person name="Erdos Z."/>
            <person name="Studholme D.J."/>
            <person name="Raymond B."/>
            <person name="Sharma M."/>
        </authorList>
    </citation>
    <scope>NUCLEOTIDE SEQUENCE</scope>
    <source>
        <strain evidence="3">Ve6</strain>
    </source>
</reference>
<feature type="chain" id="PRO_5040759120" description="DUF7136 domain-containing protein" evidence="1">
    <location>
        <begin position="23"/>
        <end position="338"/>
    </location>
</feature>
<dbReference type="GeneID" id="80894367"/>
<sequence length="338" mass="37197">MRFFPALLLACTTAIWPAAVLGKRNLPATVQVDLLFPRNETYKPAPWFPLVLAVKGLEDVWPFPMALDMSVISASSTLGVDAPSYRNFDMSFFKFIWTVDHSSSITHFVHIPLANITNGTTDQFHVSFQLKVLRRCAANGTEIQRNWGSNPSLLEKYSLDFSTSPDGKVPDIEESIRACPKPKPESSVALRISGIFTMPIYAPEVEHQDQYSVFEVTESAVCSYKDVAAQVAKNVSDTVLNARHCSQCAWQDLTEVCEEKQNTAPLLGAKAEIPVVWSSCLILATVVVNGYIYPKCRGIGERAFLALPAHGSISARGMLHKPAPAAWGSTFSVFKNTP</sequence>
<feature type="signal peptide" evidence="1">
    <location>
        <begin position="1"/>
        <end position="22"/>
    </location>
</feature>
<evidence type="ECO:0000259" key="2">
    <source>
        <dbReference type="Pfam" id="PF23584"/>
    </source>
</evidence>
<evidence type="ECO:0000313" key="3">
    <source>
        <dbReference type="EMBL" id="KAJ4165581.1"/>
    </source>
</evidence>
<dbReference type="EMBL" id="JAJHUN010000001">
    <property type="protein sequence ID" value="KAJ4165581.1"/>
    <property type="molecule type" value="Genomic_DNA"/>
</dbReference>
<organism evidence="3 4">
    <name type="scientific">Akanthomyces muscarius</name>
    <name type="common">Entomopathogenic fungus</name>
    <name type="synonym">Lecanicillium muscarium</name>
    <dbReference type="NCBI Taxonomy" id="2231603"/>
    <lineage>
        <taxon>Eukaryota</taxon>
        <taxon>Fungi</taxon>
        <taxon>Dikarya</taxon>
        <taxon>Ascomycota</taxon>
        <taxon>Pezizomycotina</taxon>
        <taxon>Sordariomycetes</taxon>
        <taxon>Hypocreomycetidae</taxon>
        <taxon>Hypocreales</taxon>
        <taxon>Cordycipitaceae</taxon>
        <taxon>Akanthomyces</taxon>
    </lineage>
</organism>
<dbReference type="Pfam" id="PF23584">
    <property type="entry name" value="DUF7136"/>
    <property type="match status" value="1"/>
</dbReference>
<name>A0A9W8US70_AKAMU</name>
<accession>A0A9W8US70</accession>
<dbReference type="RefSeq" id="XP_056060496.1">
    <property type="nucleotide sequence ID" value="XM_056192259.1"/>
</dbReference>
<dbReference type="Proteomes" id="UP001144673">
    <property type="component" value="Chromosome 1"/>
</dbReference>
<evidence type="ECO:0000256" key="1">
    <source>
        <dbReference type="SAM" id="SignalP"/>
    </source>
</evidence>
<proteinExistence type="predicted"/>
<keyword evidence="4" id="KW-1185">Reference proteome</keyword>
<evidence type="ECO:0000313" key="4">
    <source>
        <dbReference type="Proteomes" id="UP001144673"/>
    </source>
</evidence>
<feature type="domain" description="DUF7136" evidence="2">
    <location>
        <begin position="26"/>
        <end position="246"/>
    </location>
</feature>
<comment type="caution">
    <text evidence="3">The sequence shown here is derived from an EMBL/GenBank/DDBJ whole genome shotgun (WGS) entry which is preliminary data.</text>
</comment>
<protein>
    <recommendedName>
        <fullName evidence="2">DUF7136 domain-containing protein</fullName>
    </recommendedName>
</protein>
<keyword evidence="1" id="KW-0732">Signal</keyword>
<dbReference type="InterPro" id="IPR055560">
    <property type="entry name" value="DUF7136"/>
</dbReference>
<gene>
    <name evidence="3" type="ORF">LMH87_007208</name>
</gene>
<dbReference type="AlphaFoldDB" id="A0A9W8US70"/>